<keyword evidence="5 6" id="KW-0472">Membrane</keyword>
<dbReference type="OrthoDB" id="2250022at2759"/>
<evidence type="ECO:0000256" key="1">
    <source>
        <dbReference type="ARBA" id="ARBA00004141"/>
    </source>
</evidence>
<feature type="transmembrane region" description="Helical" evidence="6">
    <location>
        <begin position="440"/>
        <end position="459"/>
    </location>
</feature>
<dbReference type="FunFam" id="1.20.1250.20:FF:000057">
    <property type="entry name" value="MFS general substrate transporter"/>
    <property type="match status" value="1"/>
</dbReference>
<protein>
    <recommendedName>
        <fullName evidence="7">Major facilitator superfamily (MFS) profile domain-containing protein</fullName>
    </recommendedName>
</protein>
<dbReference type="InterPro" id="IPR036259">
    <property type="entry name" value="MFS_trans_sf"/>
</dbReference>
<dbReference type="Proteomes" id="UP000308768">
    <property type="component" value="Unassembled WGS sequence"/>
</dbReference>
<evidence type="ECO:0000256" key="5">
    <source>
        <dbReference type="ARBA" id="ARBA00023136"/>
    </source>
</evidence>
<feature type="transmembrane region" description="Helical" evidence="6">
    <location>
        <begin position="471"/>
        <end position="494"/>
    </location>
</feature>
<feature type="transmembrane region" description="Helical" evidence="6">
    <location>
        <begin position="407"/>
        <end position="428"/>
    </location>
</feature>
<evidence type="ECO:0000256" key="6">
    <source>
        <dbReference type="SAM" id="Phobius"/>
    </source>
</evidence>
<evidence type="ECO:0000259" key="7">
    <source>
        <dbReference type="PROSITE" id="PS50850"/>
    </source>
</evidence>
<feature type="transmembrane region" description="Helical" evidence="6">
    <location>
        <begin position="318"/>
        <end position="337"/>
    </location>
</feature>
<comment type="subcellular location">
    <subcellularLocation>
        <location evidence="1">Membrane</location>
        <topology evidence="1">Multi-pass membrane protein</topology>
    </subcellularLocation>
</comment>
<comment type="caution">
    <text evidence="8">The sequence shown here is derived from an EMBL/GenBank/DDBJ whole genome shotgun (WGS) entry which is preliminary data.</text>
</comment>
<feature type="transmembrane region" description="Helical" evidence="6">
    <location>
        <begin position="242"/>
        <end position="265"/>
    </location>
</feature>
<evidence type="ECO:0000256" key="3">
    <source>
        <dbReference type="ARBA" id="ARBA00022692"/>
    </source>
</evidence>
<dbReference type="InterPro" id="IPR011701">
    <property type="entry name" value="MFS"/>
</dbReference>
<organism evidence="8 9">
    <name type="scientific">Cryomyces minteri</name>
    <dbReference type="NCBI Taxonomy" id="331657"/>
    <lineage>
        <taxon>Eukaryota</taxon>
        <taxon>Fungi</taxon>
        <taxon>Dikarya</taxon>
        <taxon>Ascomycota</taxon>
        <taxon>Pezizomycotina</taxon>
        <taxon>Dothideomycetes</taxon>
        <taxon>Dothideomycetes incertae sedis</taxon>
        <taxon>Cryomyces</taxon>
    </lineage>
</organism>
<dbReference type="PANTHER" id="PTHR43791">
    <property type="entry name" value="PERMEASE-RELATED"/>
    <property type="match status" value="1"/>
</dbReference>
<feature type="transmembrane region" description="Helical" evidence="6">
    <location>
        <begin position="349"/>
        <end position="368"/>
    </location>
</feature>
<dbReference type="GO" id="GO:0016020">
    <property type="term" value="C:membrane"/>
    <property type="evidence" value="ECO:0007669"/>
    <property type="project" value="UniProtKB-SubCell"/>
</dbReference>
<evidence type="ECO:0000256" key="4">
    <source>
        <dbReference type="ARBA" id="ARBA00022989"/>
    </source>
</evidence>
<feature type="transmembrane region" description="Helical" evidence="6">
    <location>
        <begin position="380"/>
        <end position="401"/>
    </location>
</feature>
<evidence type="ECO:0000313" key="9">
    <source>
        <dbReference type="Proteomes" id="UP000308768"/>
    </source>
</evidence>
<dbReference type="EMBL" id="NAJN01000593">
    <property type="protein sequence ID" value="TKA71101.1"/>
    <property type="molecule type" value="Genomic_DNA"/>
</dbReference>
<dbReference type="SUPFAM" id="SSF103473">
    <property type="entry name" value="MFS general substrate transporter"/>
    <property type="match status" value="1"/>
</dbReference>
<feature type="transmembrane region" description="Helical" evidence="6">
    <location>
        <begin position="78"/>
        <end position="95"/>
    </location>
</feature>
<feature type="transmembrane region" description="Helical" evidence="6">
    <location>
        <begin position="148"/>
        <end position="171"/>
    </location>
</feature>
<dbReference type="GO" id="GO:0022857">
    <property type="term" value="F:transmembrane transporter activity"/>
    <property type="evidence" value="ECO:0007669"/>
    <property type="project" value="InterPro"/>
</dbReference>
<accession>A0A4U0X5E8</accession>
<dbReference type="FunFam" id="1.20.1250.20:FF:000013">
    <property type="entry name" value="MFS general substrate transporter"/>
    <property type="match status" value="1"/>
</dbReference>
<evidence type="ECO:0000256" key="2">
    <source>
        <dbReference type="ARBA" id="ARBA00022448"/>
    </source>
</evidence>
<keyword evidence="9" id="KW-1185">Reference proteome</keyword>
<dbReference type="InterPro" id="IPR020846">
    <property type="entry name" value="MFS_dom"/>
</dbReference>
<dbReference type="AlphaFoldDB" id="A0A4U0X5E8"/>
<name>A0A4U0X5E8_9PEZI</name>
<gene>
    <name evidence="8" type="ORF">B0A49_03253</name>
</gene>
<dbReference type="PANTHER" id="PTHR43791:SF92">
    <property type="entry name" value="AGL026WP"/>
    <property type="match status" value="1"/>
</dbReference>
<keyword evidence="3 6" id="KW-0812">Transmembrane</keyword>
<dbReference type="PROSITE" id="PS50850">
    <property type="entry name" value="MFS"/>
    <property type="match status" value="1"/>
</dbReference>
<dbReference type="Pfam" id="PF07690">
    <property type="entry name" value="MFS_1"/>
    <property type="match status" value="1"/>
</dbReference>
<dbReference type="Gene3D" id="1.20.1250.20">
    <property type="entry name" value="MFS general substrate transporter like domains"/>
    <property type="match status" value="2"/>
</dbReference>
<feature type="transmembrane region" description="Helical" evidence="6">
    <location>
        <begin position="212"/>
        <end position="230"/>
    </location>
</feature>
<dbReference type="STRING" id="331657.A0A4U0X5E8"/>
<feature type="transmembrane region" description="Helical" evidence="6">
    <location>
        <begin position="177"/>
        <end position="200"/>
    </location>
</feature>
<proteinExistence type="predicted"/>
<feature type="domain" description="Major facilitator superfamily (MFS) profile" evidence="7">
    <location>
        <begin position="82"/>
        <end position="500"/>
    </location>
</feature>
<reference evidence="8 9" key="1">
    <citation type="submission" date="2017-03" db="EMBL/GenBank/DDBJ databases">
        <title>Genomes of endolithic fungi from Antarctica.</title>
        <authorList>
            <person name="Coleine C."/>
            <person name="Masonjones S."/>
            <person name="Stajich J.E."/>
        </authorList>
    </citation>
    <scope>NUCLEOTIDE SEQUENCE [LARGE SCALE GENOMIC DNA]</scope>
    <source>
        <strain evidence="8 9">CCFEE 5187</strain>
    </source>
</reference>
<sequence length="530" mass="58295">MAFSAPNHEPQIGERRINDYSFGDYGVTGDVKYTQDKIDHEEIPNADVPNCRMEAPPLVRVMTQEDRVRTEKALLRKIDLRLLPMIILMYIMNYLDRNNIAAARLAGLQDDLKLTSVQYQTSVSILFVGYILMQIPSNLLLNKIGLPAIYLPSCMIVWGTISAATAGIHSYGGLVTVRFVLGFVEAAYFPGCLFFLSSWYTRKELALPTATLYSGSLISGAFSGLIAAGITSGLDGVKGLRAWRWLFIIEGVVTIGIAMAAYLVLPNFPRTTKWLTEEERQLAVWMLQEDIGTDDWVSSEQQSFWHGMKLACLDTKMWILMTMLFGIVASGSVTNFFPTVVKTLGYNNINSLLLTAPPYALAVITTFANAWHADRTGERYFHVVLPLCVGVFAFVLAAATTATAPRYVAMMLMVPGVYTGYVVVLAWISNSIPRPPAKRAAALAAINAVSNSPSIYASYMYPQSAGPRYKVAMAVNCATIFLAICMATLLRVILVRLNKRLDRGEEVEGAIAVGEGVPGEAAKKGFRFLL</sequence>
<feature type="transmembrane region" description="Helical" evidence="6">
    <location>
        <begin position="122"/>
        <end position="141"/>
    </location>
</feature>
<keyword evidence="2" id="KW-0813">Transport</keyword>
<keyword evidence="4 6" id="KW-1133">Transmembrane helix</keyword>
<evidence type="ECO:0000313" key="8">
    <source>
        <dbReference type="EMBL" id="TKA71101.1"/>
    </source>
</evidence>